<proteinExistence type="predicted"/>
<keyword evidence="2" id="KW-1185">Reference proteome</keyword>
<dbReference type="AlphaFoldDB" id="A0AA46I4V9"/>
<dbReference type="NCBIfam" id="TIGR04040">
    <property type="entry name" value="glycyl_YjjI"/>
    <property type="match status" value="1"/>
</dbReference>
<dbReference type="EMBL" id="SOBG01000010">
    <property type="protein sequence ID" value="TDT67444.1"/>
    <property type="molecule type" value="Genomic_DNA"/>
</dbReference>
<reference evidence="1 2" key="1">
    <citation type="submission" date="2019-03" db="EMBL/GenBank/DDBJ databases">
        <title>Genomic Encyclopedia of Type Strains, Phase IV (KMG-IV): sequencing the most valuable type-strain genomes for metagenomic binning, comparative biology and taxonomic classification.</title>
        <authorList>
            <person name="Goeker M."/>
        </authorList>
    </citation>
    <scope>NUCLEOTIDE SEQUENCE [LARGE SCALE GENOMIC DNA]</scope>
    <source>
        <strain evidence="1 2">DSM 100055</strain>
    </source>
</reference>
<dbReference type="InterPro" id="IPR016905">
    <property type="entry name" value="Glycyl_radical_YjjI-like"/>
</dbReference>
<dbReference type="Gene3D" id="3.20.70.20">
    <property type="match status" value="1"/>
</dbReference>
<gene>
    <name evidence="1" type="ORF">EV215_2001</name>
</gene>
<dbReference type="RefSeq" id="WP_134113856.1">
    <property type="nucleotide sequence ID" value="NZ_SOBG01000010.1"/>
</dbReference>
<name>A0AA46I4V9_9FUSO</name>
<evidence type="ECO:0000313" key="1">
    <source>
        <dbReference type="EMBL" id="TDT67444.1"/>
    </source>
</evidence>
<sequence length="495" mass="56478">MNDVIKIIKNKNLSFEQKVIELARYAENSIAPIELSNETKEMIDKGIICDLFEGNAPYRPRYIIVDFNKFMKKGSTFLELSPPKTLLEAVNNLLIFYKHIPSITTMPVYIGNIDYILEPFIKGDEDYEVIKLFLNHIDKTITDSFCHANIGPKYTKAGELILKASKELQNPTPNITLKYDENITPIEFAKLAIETSLITAKPSFANDKIFRADFNGDYAIASCYNGLKIGGGSHTLVRSRLFRLAKESKNIDDFLNNQLVKLVNNMTDYMDKRIKFIVEESGFFESNFLVKEEFIKIDNFTAMFGIVGLAEAVNYLLKLEGKKDRFGHSKIANELGYKIIETIDNLVKKHKGIYCNFSNNKYLLHAQVGIDSDTDCTPGCRIPIGEEPEIFEHIIQSAPFHKFFPSGIGDVFRFDKTTRNNLESILDIIKGGFKQGLRYISFYEDNADVVRITGYLVKRSEIEKLDNNQVVLRDTTVLGKGARDNMKVLERKLRK</sequence>
<comment type="caution">
    <text evidence="1">The sequence shown here is derived from an EMBL/GenBank/DDBJ whole genome shotgun (WGS) entry which is preliminary data.</text>
</comment>
<dbReference type="Pfam" id="PF11230">
    <property type="entry name" value="YjjI-like"/>
    <property type="match status" value="1"/>
</dbReference>
<organism evidence="1 2">
    <name type="scientific">Hypnocyclicus thermotrophus</name>
    <dbReference type="NCBI Taxonomy" id="1627895"/>
    <lineage>
        <taxon>Bacteria</taxon>
        <taxon>Fusobacteriati</taxon>
        <taxon>Fusobacteriota</taxon>
        <taxon>Fusobacteriia</taxon>
        <taxon>Fusobacteriales</taxon>
        <taxon>Fusobacteriaceae</taxon>
        <taxon>Hypnocyclicus</taxon>
    </lineage>
</organism>
<evidence type="ECO:0000313" key="2">
    <source>
        <dbReference type="Proteomes" id="UP000294678"/>
    </source>
</evidence>
<protein>
    <submittedName>
        <fullName evidence="1">YjjI family glycine radical enzyme</fullName>
    </submittedName>
</protein>
<dbReference type="PIRSF" id="PIRSF028991">
    <property type="entry name" value="Glycl_rad_HI0521_prd"/>
    <property type="match status" value="1"/>
</dbReference>
<dbReference type="SUPFAM" id="SSF51998">
    <property type="entry name" value="PFL-like glycyl radical enzymes"/>
    <property type="match status" value="1"/>
</dbReference>
<dbReference type="Proteomes" id="UP000294678">
    <property type="component" value="Unassembled WGS sequence"/>
</dbReference>
<accession>A0AA46I4V9</accession>